<dbReference type="Pfam" id="PF04116">
    <property type="entry name" value="FA_hydroxylase"/>
    <property type="match status" value="1"/>
</dbReference>
<dbReference type="InterPro" id="IPR006694">
    <property type="entry name" value="Fatty_acid_hydroxylase"/>
</dbReference>
<organism evidence="7 8">
    <name type="scientific">Tetraparma gracilis</name>
    <dbReference type="NCBI Taxonomy" id="2962635"/>
    <lineage>
        <taxon>Eukaryota</taxon>
        <taxon>Sar</taxon>
        <taxon>Stramenopiles</taxon>
        <taxon>Ochrophyta</taxon>
        <taxon>Bolidophyceae</taxon>
        <taxon>Parmales</taxon>
        <taxon>Triparmaceae</taxon>
        <taxon>Tetraparma</taxon>
    </lineage>
</organism>
<dbReference type="InterPro" id="IPR050307">
    <property type="entry name" value="Sterol_Desaturase_Related"/>
</dbReference>
<reference evidence="7 8" key="1">
    <citation type="journal article" date="2023" name="Commun. Biol.">
        <title>Genome analysis of Parmales, the sister group of diatoms, reveals the evolutionary specialization of diatoms from phago-mixotrophs to photoautotrophs.</title>
        <authorList>
            <person name="Ban H."/>
            <person name="Sato S."/>
            <person name="Yoshikawa S."/>
            <person name="Yamada K."/>
            <person name="Nakamura Y."/>
            <person name="Ichinomiya M."/>
            <person name="Sato N."/>
            <person name="Blanc-Mathieu R."/>
            <person name="Endo H."/>
            <person name="Kuwata A."/>
            <person name="Ogata H."/>
        </authorList>
    </citation>
    <scope>NUCLEOTIDE SEQUENCE [LARGE SCALE GENOMIC DNA]</scope>
</reference>
<evidence type="ECO:0000313" key="7">
    <source>
        <dbReference type="EMBL" id="GMI24992.1"/>
    </source>
</evidence>
<name>A0ABQ6MFB9_9STRA</name>
<feature type="domain" description="Fatty acid hydroxylase" evidence="6">
    <location>
        <begin position="215"/>
        <end position="359"/>
    </location>
</feature>
<feature type="signal peptide" evidence="5">
    <location>
        <begin position="1"/>
        <end position="21"/>
    </location>
</feature>
<comment type="caution">
    <text evidence="7">The sequence shown here is derived from an EMBL/GenBank/DDBJ whole genome shotgun (WGS) entry which is preliminary data.</text>
</comment>
<keyword evidence="3" id="KW-1133">Transmembrane helix</keyword>
<evidence type="ECO:0000259" key="6">
    <source>
        <dbReference type="Pfam" id="PF04116"/>
    </source>
</evidence>
<evidence type="ECO:0000313" key="8">
    <source>
        <dbReference type="Proteomes" id="UP001165060"/>
    </source>
</evidence>
<evidence type="ECO:0000256" key="1">
    <source>
        <dbReference type="ARBA" id="ARBA00004370"/>
    </source>
</evidence>
<evidence type="ECO:0000256" key="5">
    <source>
        <dbReference type="SAM" id="SignalP"/>
    </source>
</evidence>
<keyword evidence="2" id="KW-0812">Transmembrane</keyword>
<evidence type="ECO:0000256" key="3">
    <source>
        <dbReference type="ARBA" id="ARBA00022989"/>
    </source>
</evidence>
<evidence type="ECO:0000256" key="2">
    <source>
        <dbReference type="ARBA" id="ARBA00022692"/>
    </source>
</evidence>
<dbReference type="EMBL" id="BRYB01002757">
    <property type="protein sequence ID" value="GMI24992.1"/>
    <property type="molecule type" value="Genomic_DNA"/>
</dbReference>
<protein>
    <recommendedName>
        <fullName evidence="6">Fatty acid hydroxylase domain-containing protein</fullName>
    </recommendedName>
</protein>
<sequence>MRPPPLLISLLSLALVPCAPFAPPLPALQLSAFARPLFSAAPLPQPASALSEALSEALPSLSPPTSLPPVPALLRRSPLLLLPLLLTPLPSRLLAAVWSSLLSLPLAHSCMFEAYTAAGGFALSIVFFSFLHLLPRLFLRSEEVAALMRRRRLDGQFPVQPFEWLGASGIGRFRQAWVPFFSYLFSVRAFHVFVAKPPLPLHPPSAVRFLFELASGVLLYDCLFSLLHRALHRTPLLRPLHRRHHSCAPEARKGRSLVALETVQHSFPDAFLQVAANVLVQRLALFPILLPAGAALLPKHPLSRVAHNLLVTYLLAESHSGYDFPWQSHNVFPRVFGGAPDHERHHREGEGNYYQFFRFLGGRRTA</sequence>
<accession>A0ABQ6MFB9</accession>
<keyword evidence="5" id="KW-0732">Signal</keyword>
<dbReference type="Proteomes" id="UP001165060">
    <property type="component" value="Unassembled WGS sequence"/>
</dbReference>
<comment type="subcellular location">
    <subcellularLocation>
        <location evidence="1">Membrane</location>
    </subcellularLocation>
</comment>
<gene>
    <name evidence="7" type="ORF">TeGR_g5493</name>
</gene>
<evidence type="ECO:0000256" key="4">
    <source>
        <dbReference type="ARBA" id="ARBA00023136"/>
    </source>
</evidence>
<keyword evidence="8" id="KW-1185">Reference proteome</keyword>
<keyword evidence="4" id="KW-0472">Membrane</keyword>
<feature type="chain" id="PRO_5045355635" description="Fatty acid hydroxylase domain-containing protein" evidence="5">
    <location>
        <begin position="22"/>
        <end position="366"/>
    </location>
</feature>
<dbReference type="PANTHER" id="PTHR11863">
    <property type="entry name" value="STEROL DESATURASE"/>
    <property type="match status" value="1"/>
</dbReference>
<proteinExistence type="predicted"/>